<protein>
    <recommendedName>
        <fullName evidence="4">Right handed beta helix domain-containing protein</fullName>
    </recommendedName>
</protein>
<dbReference type="VEuPathDB" id="TrichDB:TVAG_019230"/>
<accession>A2DWZ6</accession>
<evidence type="ECO:0000313" key="3">
    <source>
        <dbReference type="Proteomes" id="UP000001542"/>
    </source>
</evidence>
<evidence type="ECO:0000256" key="1">
    <source>
        <dbReference type="SAM" id="Phobius"/>
    </source>
</evidence>
<dbReference type="EMBL" id="DS113261">
    <property type="protein sequence ID" value="EAY15023.1"/>
    <property type="molecule type" value="Genomic_DNA"/>
</dbReference>
<gene>
    <name evidence="2" type="ORF">TVAG_019230</name>
</gene>
<dbReference type="Proteomes" id="UP000001542">
    <property type="component" value="Unassembled WGS sequence"/>
</dbReference>
<keyword evidence="3" id="KW-1185">Reference proteome</keyword>
<proteinExistence type="predicted"/>
<dbReference type="KEGG" id="tva:4773023"/>
<evidence type="ECO:0000313" key="2">
    <source>
        <dbReference type="EMBL" id="EAY15023.1"/>
    </source>
</evidence>
<evidence type="ECO:0008006" key="4">
    <source>
        <dbReference type="Google" id="ProtNLM"/>
    </source>
</evidence>
<sequence>MKLINSPTLLLFTFRVELIANNIQNKVTSEFSKELLSISSNNLSIDISSQRNPIQSQNLAQKQLLNKVIFLNSEEIKGKNYENQRIVTENGELHVRDCKFFKCSNDDGKGGAIYSKVKGTIEFSLFDLCSAKEGGCMYTEADIIWESNIVCRIKVATRNGGIGFNQGSFNLQVRFSSFTQISSSDFCIFAKYYGSKNKIQRTNSSKNTPVAVSSAFELGLAPVLVSYCTIEGYSGFAKNAGCGFYRAQFTLEFSNFLDLTSTFNTEQGVAVWVDGDNSDGEIRRCNFQKIVSYSNAATIYINDGKVKISECCFDTSQTISMKGKFTLGKGNSFSDVCIGQKSLFRQIGIENFIKIFIFLFIAFKIAKFYIKKLLLRKRLMEMRSRKSKYTL</sequence>
<keyword evidence="1" id="KW-1133">Transmembrane helix</keyword>
<keyword evidence="1" id="KW-0812">Transmembrane</keyword>
<organism evidence="2 3">
    <name type="scientific">Trichomonas vaginalis (strain ATCC PRA-98 / G3)</name>
    <dbReference type="NCBI Taxonomy" id="412133"/>
    <lineage>
        <taxon>Eukaryota</taxon>
        <taxon>Metamonada</taxon>
        <taxon>Parabasalia</taxon>
        <taxon>Trichomonadida</taxon>
        <taxon>Trichomonadidae</taxon>
        <taxon>Trichomonas</taxon>
    </lineage>
</organism>
<dbReference type="VEuPathDB" id="TrichDB:TVAGG3_0184840"/>
<dbReference type="AlphaFoldDB" id="A2DWZ6"/>
<reference evidence="2" key="2">
    <citation type="journal article" date="2007" name="Science">
        <title>Draft genome sequence of the sexually transmitted pathogen Trichomonas vaginalis.</title>
        <authorList>
            <person name="Carlton J.M."/>
            <person name="Hirt R.P."/>
            <person name="Silva J.C."/>
            <person name="Delcher A.L."/>
            <person name="Schatz M."/>
            <person name="Zhao Q."/>
            <person name="Wortman J.R."/>
            <person name="Bidwell S.L."/>
            <person name="Alsmark U.C.M."/>
            <person name="Besteiro S."/>
            <person name="Sicheritz-Ponten T."/>
            <person name="Noel C.J."/>
            <person name="Dacks J.B."/>
            <person name="Foster P.G."/>
            <person name="Simillion C."/>
            <person name="Van de Peer Y."/>
            <person name="Miranda-Saavedra D."/>
            <person name="Barton G.J."/>
            <person name="Westrop G.D."/>
            <person name="Mueller S."/>
            <person name="Dessi D."/>
            <person name="Fiori P.L."/>
            <person name="Ren Q."/>
            <person name="Paulsen I."/>
            <person name="Zhang H."/>
            <person name="Bastida-Corcuera F.D."/>
            <person name="Simoes-Barbosa A."/>
            <person name="Brown M.T."/>
            <person name="Hayes R.D."/>
            <person name="Mukherjee M."/>
            <person name="Okumura C.Y."/>
            <person name="Schneider R."/>
            <person name="Smith A.J."/>
            <person name="Vanacova S."/>
            <person name="Villalvazo M."/>
            <person name="Haas B.J."/>
            <person name="Pertea M."/>
            <person name="Feldblyum T.V."/>
            <person name="Utterback T.R."/>
            <person name="Shu C.L."/>
            <person name="Osoegawa K."/>
            <person name="de Jong P.J."/>
            <person name="Hrdy I."/>
            <person name="Horvathova L."/>
            <person name="Zubacova Z."/>
            <person name="Dolezal P."/>
            <person name="Malik S.B."/>
            <person name="Logsdon J.M. Jr."/>
            <person name="Henze K."/>
            <person name="Gupta A."/>
            <person name="Wang C.C."/>
            <person name="Dunne R.L."/>
            <person name="Upcroft J.A."/>
            <person name="Upcroft P."/>
            <person name="White O."/>
            <person name="Salzberg S.L."/>
            <person name="Tang P."/>
            <person name="Chiu C.-H."/>
            <person name="Lee Y.-S."/>
            <person name="Embley T.M."/>
            <person name="Coombs G.H."/>
            <person name="Mottram J.C."/>
            <person name="Tachezy J."/>
            <person name="Fraser-Liggett C.M."/>
            <person name="Johnson P.J."/>
        </authorList>
    </citation>
    <scope>NUCLEOTIDE SEQUENCE [LARGE SCALE GENOMIC DNA]</scope>
    <source>
        <strain evidence="2">G3</strain>
    </source>
</reference>
<name>A2DWZ6_TRIV3</name>
<feature type="transmembrane region" description="Helical" evidence="1">
    <location>
        <begin position="352"/>
        <end position="370"/>
    </location>
</feature>
<dbReference type="RefSeq" id="XP_001327246.1">
    <property type="nucleotide sequence ID" value="XM_001327211.1"/>
</dbReference>
<dbReference type="InParanoid" id="A2DWZ6"/>
<keyword evidence="1" id="KW-0472">Membrane</keyword>
<reference evidence="2" key="1">
    <citation type="submission" date="2006-10" db="EMBL/GenBank/DDBJ databases">
        <authorList>
            <person name="Amadeo P."/>
            <person name="Zhao Q."/>
            <person name="Wortman J."/>
            <person name="Fraser-Liggett C."/>
            <person name="Carlton J."/>
        </authorList>
    </citation>
    <scope>NUCLEOTIDE SEQUENCE</scope>
    <source>
        <strain evidence="2">G3</strain>
    </source>
</reference>